<evidence type="ECO:0000313" key="3">
    <source>
        <dbReference type="Proteomes" id="UP001634007"/>
    </source>
</evidence>
<gene>
    <name evidence="2" type="ORF">ACJRO7_017503</name>
</gene>
<dbReference type="Proteomes" id="UP001634007">
    <property type="component" value="Unassembled WGS sequence"/>
</dbReference>
<proteinExistence type="predicted"/>
<evidence type="ECO:0008006" key="4">
    <source>
        <dbReference type="Google" id="ProtNLM"/>
    </source>
</evidence>
<name>A0ABD3KUV5_EUCGL</name>
<protein>
    <recommendedName>
        <fullName evidence="4">Transmembrane protein</fullName>
    </recommendedName>
</protein>
<feature type="transmembrane region" description="Helical" evidence="1">
    <location>
        <begin position="7"/>
        <end position="24"/>
    </location>
</feature>
<dbReference type="PANTHER" id="PTHR34558:SF16">
    <property type="match status" value="1"/>
</dbReference>
<dbReference type="PANTHER" id="PTHR34558">
    <property type="entry name" value="EXPRESSED PROTEIN"/>
    <property type="match status" value="1"/>
</dbReference>
<keyword evidence="1" id="KW-1133">Transmembrane helix</keyword>
<comment type="caution">
    <text evidence="2">The sequence shown here is derived from an EMBL/GenBank/DDBJ whole genome shotgun (WGS) entry which is preliminary data.</text>
</comment>
<feature type="transmembrane region" description="Helical" evidence="1">
    <location>
        <begin position="83"/>
        <end position="102"/>
    </location>
</feature>
<dbReference type="AlphaFoldDB" id="A0ABD3KUV5"/>
<organism evidence="2 3">
    <name type="scientific">Eucalyptus globulus</name>
    <name type="common">Tasmanian blue gum</name>
    <dbReference type="NCBI Taxonomy" id="34317"/>
    <lineage>
        <taxon>Eukaryota</taxon>
        <taxon>Viridiplantae</taxon>
        <taxon>Streptophyta</taxon>
        <taxon>Embryophyta</taxon>
        <taxon>Tracheophyta</taxon>
        <taxon>Spermatophyta</taxon>
        <taxon>Magnoliopsida</taxon>
        <taxon>eudicotyledons</taxon>
        <taxon>Gunneridae</taxon>
        <taxon>Pentapetalae</taxon>
        <taxon>rosids</taxon>
        <taxon>malvids</taxon>
        <taxon>Myrtales</taxon>
        <taxon>Myrtaceae</taxon>
        <taxon>Myrtoideae</taxon>
        <taxon>Eucalypteae</taxon>
        <taxon>Eucalyptus</taxon>
    </lineage>
</organism>
<accession>A0ABD3KUV5</accession>
<keyword evidence="1" id="KW-0472">Membrane</keyword>
<keyword evidence="1" id="KW-0812">Transmembrane</keyword>
<keyword evidence="3" id="KW-1185">Reference proteome</keyword>
<sequence>MAQLHPVMYIATAMFFMFVAETWANDDWGMSGLPTERSLHPPALSPAPSEGGIGSSVMTEAPVMRGTRRVQRHHSSTAAGGDVILGGFVMALVIVVLCYIRVTRKRNESDHT</sequence>
<evidence type="ECO:0000256" key="1">
    <source>
        <dbReference type="SAM" id="Phobius"/>
    </source>
</evidence>
<reference evidence="2 3" key="1">
    <citation type="submission" date="2024-11" db="EMBL/GenBank/DDBJ databases">
        <title>Chromosome-level genome assembly of Eucalyptus globulus Labill. provides insights into its genome evolution.</title>
        <authorList>
            <person name="Li X."/>
        </authorList>
    </citation>
    <scope>NUCLEOTIDE SEQUENCE [LARGE SCALE GENOMIC DNA]</scope>
    <source>
        <strain evidence="2">CL2024</strain>
        <tissue evidence="2">Fresh tender leaves</tissue>
    </source>
</reference>
<dbReference type="EMBL" id="JBJKBG010000004">
    <property type="protein sequence ID" value="KAL3742028.1"/>
    <property type="molecule type" value="Genomic_DNA"/>
</dbReference>
<evidence type="ECO:0000313" key="2">
    <source>
        <dbReference type="EMBL" id="KAL3742028.1"/>
    </source>
</evidence>